<dbReference type="Pfam" id="PF00732">
    <property type="entry name" value="GMC_oxred_N"/>
    <property type="match status" value="1"/>
</dbReference>
<dbReference type="Pfam" id="PF05199">
    <property type="entry name" value="GMC_oxred_C"/>
    <property type="match status" value="1"/>
</dbReference>
<feature type="domain" description="Glucose-methanol-choline oxidoreductase C-terminal" evidence="6">
    <location>
        <begin position="520"/>
        <end position="576"/>
    </location>
</feature>
<dbReference type="InterPro" id="IPR000172">
    <property type="entry name" value="GMC_OxRdtase_N"/>
</dbReference>
<comment type="similarity">
    <text evidence="1">Belongs to the GMC oxidoreductase family.</text>
</comment>
<dbReference type="GO" id="GO:0016491">
    <property type="term" value="F:oxidoreductase activity"/>
    <property type="evidence" value="ECO:0007669"/>
    <property type="project" value="UniProtKB-KW"/>
</dbReference>
<dbReference type="InterPro" id="IPR007867">
    <property type="entry name" value="GMC_OxRtase_C"/>
</dbReference>
<organism evidence="7 8">
    <name type="scientific">Microcoleus asticus IPMA8</name>
    <dbReference type="NCBI Taxonomy" id="2563858"/>
    <lineage>
        <taxon>Bacteria</taxon>
        <taxon>Bacillati</taxon>
        <taxon>Cyanobacteriota</taxon>
        <taxon>Cyanophyceae</taxon>
        <taxon>Oscillatoriophycideae</taxon>
        <taxon>Oscillatoriales</taxon>
        <taxon>Microcoleaceae</taxon>
        <taxon>Microcoleus</taxon>
        <taxon>Microcoleus asticus</taxon>
    </lineage>
</organism>
<evidence type="ECO:0000313" key="8">
    <source>
        <dbReference type="Proteomes" id="UP000702425"/>
    </source>
</evidence>
<evidence type="ECO:0000256" key="1">
    <source>
        <dbReference type="ARBA" id="ARBA00010790"/>
    </source>
</evidence>
<dbReference type="SUPFAM" id="SSF51905">
    <property type="entry name" value="FAD/NAD(P)-binding domain"/>
    <property type="match status" value="1"/>
</dbReference>
<evidence type="ECO:0000256" key="3">
    <source>
        <dbReference type="ARBA" id="ARBA00022827"/>
    </source>
</evidence>
<keyword evidence="3" id="KW-0274">FAD</keyword>
<dbReference type="PIRSF" id="PIRSF000137">
    <property type="entry name" value="Alcohol_oxidase"/>
    <property type="match status" value="1"/>
</dbReference>
<dbReference type="Gene3D" id="3.50.50.60">
    <property type="entry name" value="FAD/NAD(P)-binding domain"/>
    <property type="match status" value="2"/>
</dbReference>
<evidence type="ECO:0000256" key="2">
    <source>
        <dbReference type="ARBA" id="ARBA00022630"/>
    </source>
</evidence>
<proteinExistence type="inferred from homology"/>
<dbReference type="InterPro" id="IPR036188">
    <property type="entry name" value="FAD/NAD-bd_sf"/>
</dbReference>
<comment type="caution">
    <text evidence="7">The sequence shown here is derived from an EMBL/GenBank/DDBJ whole genome shotgun (WGS) entry which is preliminary data.</text>
</comment>
<gene>
    <name evidence="7" type="primary">livQ</name>
    <name evidence="7" type="ORF">E5S67_04045</name>
</gene>
<dbReference type="EC" id="1.1.3.-" evidence="7"/>
<protein>
    <submittedName>
        <fullName evidence="7">6'''-hydroxyparomomycin C oxidase</fullName>
        <ecNumber evidence="7">1.1.3.-</ecNumber>
    </submittedName>
</protein>
<feature type="domain" description="Glucose-methanol-choline oxidoreductase N-terminal" evidence="5">
    <location>
        <begin position="73"/>
        <end position="372"/>
    </location>
</feature>
<dbReference type="PANTHER" id="PTHR46056:SF12">
    <property type="entry name" value="LONG-CHAIN-ALCOHOL OXIDASE"/>
    <property type="match status" value="1"/>
</dbReference>
<sequence length="599" mass="67453">MWSKQSILRDIISFLINRSQQFQQQLEKPYVLFASELMHSLCWMKLNYSKNLINKARITSEKIAMKTTTNHYDVIIIGTGASGGTLAHRLALTGKKILVLERGDFLPREKDNWSAKEVYQKERYHTDEDWYDKDGKAFRPQTGYWVGGNTKLYGAALLRLRERDFEQVIHKGGISPEWELKYEDFEPYYTQAEKLYDVHGERGKDPTEPPCSESYPYPAVSHEPDMQALADCIHKLGYYPFHLPLGLKLNESDRTKSPCIRCDTFDGYPCLVGAKADADVNAIRPTREAYSNLTLITNAKVLQLHTSASGREVTAVETDVNGELYQFSADIVVVACGAINSAALLLRSANDKHPNGLANSSDRVGRNFMKHQAIALLSIHLEPNRANFQKTIAVNDFYWGEPDFPYPMGMVQNSGNVLPDMIPAEAPPLLAPYVKLIPGFELHLMAERSVGWWLQTEDLPHPNNRVRVVGDKLHLDYTLNNTEAADRLVHRWTSVLKSIERNAMHVIPFSLYPRNNIPLQAVGHQCGTCCFGSDPKTSVLDLNCRTHDVDNLYVVDGSFFPSNSGVNPTLTIMANALRVGDAIAERLMVVLHSKENPGF</sequence>
<accession>A0ABX2D0V2</accession>
<evidence type="ECO:0000259" key="5">
    <source>
        <dbReference type="Pfam" id="PF00732"/>
    </source>
</evidence>
<evidence type="ECO:0000256" key="4">
    <source>
        <dbReference type="ARBA" id="ARBA00023002"/>
    </source>
</evidence>
<keyword evidence="2" id="KW-0285">Flavoprotein</keyword>
<dbReference type="Proteomes" id="UP000702425">
    <property type="component" value="Unassembled WGS sequence"/>
</dbReference>
<name>A0ABX2D0V2_9CYAN</name>
<dbReference type="PANTHER" id="PTHR46056">
    <property type="entry name" value="LONG-CHAIN-ALCOHOL OXIDASE"/>
    <property type="match status" value="1"/>
</dbReference>
<evidence type="ECO:0000313" key="7">
    <source>
        <dbReference type="EMBL" id="NQE36282.1"/>
    </source>
</evidence>
<dbReference type="EMBL" id="SRRZ01000080">
    <property type="protein sequence ID" value="NQE36282.1"/>
    <property type="molecule type" value="Genomic_DNA"/>
</dbReference>
<reference evidence="7 8" key="1">
    <citation type="journal article" date="2020" name="Sci. Rep.">
        <title>A novel cyanobacterial geosmin producer, revising GeoA distribution and dispersion patterns in Bacteria.</title>
        <authorList>
            <person name="Churro C."/>
            <person name="Semedo-Aguiar A.P."/>
            <person name="Silva A.D."/>
            <person name="Pereira-Leal J.B."/>
            <person name="Leite R.B."/>
        </authorList>
    </citation>
    <scope>NUCLEOTIDE SEQUENCE [LARGE SCALE GENOMIC DNA]</scope>
    <source>
        <strain evidence="7 8">IPMA8</strain>
    </source>
</reference>
<evidence type="ECO:0000259" key="6">
    <source>
        <dbReference type="Pfam" id="PF05199"/>
    </source>
</evidence>
<keyword evidence="8" id="KW-1185">Reference proteome</keyword>
<keyword evidence="4 7" id="KW-0560">Oxidoreductase</keyword>
<dbReference type="InterPro" id="IPR012132">
    <property type="entry name" value="GMC_OxRdtase"/>
</dbReference>